<dbReference type="Proteomes" id="UP001056429">
    <property type="component" value="Unassembled WGS sequence"/>
</dbReference>
<accession>A0A9J6P7P8</accession>
<evidence type="ECO:0000259" key="1">
    <source>
        <dbReference type="Pfam" id="PF07561"/>
    </source>
</evidence>
<protein>
    <submittedName>
        <fullName evidence="2">DUF1540 domain-containing protein</fullName>
    </submittedName>
</protein>
<gene>
    <name evidence="2" type="ORF">KDK92_19845</name>
</gene>
<evidence type="ECO:0000313" key="3">
    <source>
        <dbReference type="Proteomes" id="UP001056429"/>
    </source>
</evidence>
<proteinExistence type="predicted"/>
<organism evidence="2 3">
    <name type="scientific">Oceanirhabdus seepicola</name>
    <dbReference type="NCBI Taxonomy" id="2828781"/>
    <lineage>
        <taxon>Bacteria</taxon>
        <taxon>Bacillati</taxon>
        <taxon>Bacillota</taxon>
        <taxon>Clostridia</taxon>
        <taxon>Eubacteriales</taxon>
        <taxon>Clostridiaceae</taxon>
        <taxon>Oceanirhabdus</taxon>
    </lineage>
</organism>
<feature type="domain" description="DUF1540" evidence="1">
    <location>
        <begin position="5"/>
        <end position="47"/>
    </location>
</feature>
<dbReference type="RefSeq" id="WP_250861132.1">
    <property type="nucleotide sequence ID" value="NZ_JAGSOJ010000004.1"/>
</dbReference>
<evidence type="ECO:0000313" key="2">
    <source>
        <dbReference type="EMBL" id="MCM1992001.1"/>
    </source>
</evidence>
<comment type="caution">
    <text evidence="2">The sequence shown here is derived from an EMBL/GenBank/DDBJ whole genome shotgun (WGS) entry which is preliminary data.</text>
</comment>
<keyword evidence="3" id="KW-1185">Reference proteome</keyword>
<dbReference type="AlphaFoldDB" id="A0A9J6P7P8"/>
<dbReference type="EMBL" id="JAGSOJ010000004">
    <property type="protein sequence ID" value="MCM1992001.1"/>
    <property type="molecule type" value="Genomic_DNA"/>
</dbReference>
<sequence length="52" mass="6087">MNKSIECFVGECKHNDNAYHHCNLVKIHIKKNKKDAKYSTETDCSNFESRNL</sequence>
<dbReference type="Pfam" id="PF07561">
    <property type="entry name" value="DUF1540"/>
    <property type="match status" value="1"/>
</dbReference>
<reference evidence="2" key="2">
    <citation type="submission" date="2021-04" db="EMBL/GenBank/DDBJ databases">
        <authorList>
            <person name="Dong X."/>
        </authorList>
    </citation>
    <scope>NUCLEOTIDE SEQUENCE</scope>
    <source>
        <strain evidence="2">ZWT</strain>
    </source>
</reference>
<dbReference type="InterPro" id="IPR011437">
    <property type="entry name" value="DUF1540"/>
</dbReference>
<name>A0A9J6P7P8_9CLOT</name>
<reference evidence="2" key="1">
    <citation type="journal article" date="2021" name="mSystems">
        <title>Bacteria and Archaea Synergistically Convert Glycine Betaine to Biogenic Methane in the Formosa Cold Seep of the South China Sea.</title>
        <authorList>
            <person name="Li L."/>
            <person name="Zhang W."/>
            <person name="Zhang S."/>
            <person name="Song L."/>
            <person name="Sun Q."/>
            <person name="Zhang H."/>
            <person name="Xiang H."/>
            <person name="Dong X."/>
        </authorList>
    </citation>
    <scope>NUCLEOTIDE SEQUENCE</scope>
    <source>
        <strain evidence="2">ZWT</strain>
    </source>
</reference>